<sequence>MRIEKNRDRLIISYGDKEVGFNGFRNGRKDANVPDVRDSSGKVVTHDKIMFMEIERYWSTLTSEEKEELFSAYEELEMLGNEEPETIRKHAPEIVAQIAKFHHADRFRQLYPQSSVWIPQNVHETYEEMSSNYPKEMTYIVQDYYELVILSLMVKPFIPVFLVMDAFPTTRAAVDSKRKSVYNLTHCMELLYDTEIAQLPAISKLRDFLVSVISKVQDGGNKGPNSANLTVLASICGYGTDMVEEYIMAFAVIRLIAMKLIGAELPPGTMVENNIVAGMYFNIKQEIETGFAGKISSQNVILKAHPEKIMFNGEKGKTCAIDLVQARSKAPMKEFVRTQEFFNDYRRVVRSLGIDIAPADAKVLIDSIHLNHQYPFYELYEWLVAAALHRFADRRTYKDIDAAAFKNAMGIAQAIYIYYGMHEIAQLLSCEMVLDPNNGGYPIEPIDNEIKIKSDRFYPQAYRTNRNIYEQSTLKTSLTLLVREHIAPFNFNLRATPEAARMLRSGEVMLGYTPHPRLQNMLAEFLLIQNRKKCEEVAWFNQ</sequence>
<gene>
    <name evidence="1" type="ORF">CB695_16280</name>
</gene>
<accession>A0A635R8Q5</accession>
<evidence type="ECO:0000313" key="1">
    <source>
        <dbReference type="EMBL" id="EDH8303028.1"/>
    </source>
</evidence>
<organism evidence="1">
    <name type="scientific">Salmonella enterica subsp. enterica serovar Chester</name>
    <dbReference type="NCBI Taxonomy" id="149386"/>
    <lineage>
        <taxon>Bacteria</taxon>
        <taxon>Pseudomonadati</taxon>
        <taxon>Pseudomonadota</taxon>
        <taxon>Gammaproteobacteria</taxon>
        <taxon>Enterobacterales</taxon>
        <taxon>Enterobacteriaceae</taxon>
        <taxon>Salmonella</taxon>
    </lineage>
</organism>
<proteinExistence type="predicted"/>
<dbReference type="AlphaFoldDB" id="A0A635R8Q5"/>
<comment type="caution">
    <text evidence="1">The sequence shown here is derived from an EMBL/GenBank/DDBJ whole genome shotgun (WGS) entry which is preliminary data.</text>
</comment>
<protein>
    <submittedName>
        <fullName evidence="1">Uncharacterized protein</fullName>
    </submittedName>
</protein>
<dbReference type="EMBL" id="AAMIYH010000015">
    <property type="protein sequence ID" value="EDH8303028.1"/>
    <property type="molecule type" value="Genomic_DNA"/>
</dbReference>
<name>A0A635R8Q5_SALET</name>
<reference evidence="1" key="1">
    <citation type="submission" date="2018-07" db="EMBL/GenBank/DDBJ databases">
        <authorList>
            <person name="Ashton P.M."/>
            <person name="Dallman T."/>
            <person name="Nair S."/>
            <person name="De Pinna E."/>
            <person name="Peters T."/>
            <person name="Grant K."/>
        </authorList>
    </citation>
    <scope>NUCLEOTIDE SEQUENCE</scope>
    <source>
        <strain evidence="1">368335</strain>
    </source>
</reference>